<protein>
    <submittedName>
        <fullName evidence="1">Uncharacterized protein</fullName>
    </submittedName>
</protein>
<accession>A0A165Y7R7</accession>
<dbReference type="InterPro" id="IPR042885">
    <property type="entry name" value="HIPP47/16"/>
</dbReference>
<dbReference type="Proteomes" id="UP000077755">
    <property type="component" value="Chromosome 4"/>
</dbReference>
<dbReference type="PANTHER" id="PTHR46932:SF12">
    <property type="entry name" value="HEAVY METAL-ASSOCIATED ISOPRENYLATED PLANT PROTEIN 47"/>
    <property type="match status" value="1"/>
</dbReference>
<dbReference type="OMA" id="CEVPGHQ"/>
<dbReference type="KEGG" id="dcr:108218194"/>
<reference evidence="1" key="2">
    <citation type="submission" date="2022-03" db="EMBL/GenBank/DDBJ databases">
        <title>Draft title - Genomic analysis of global carrot germplasm unveils the trajectory of domestication and the origin of high carotenoid orange carrot.</title>
        <authorList>
            <person name="Iorizzo M."/>
            <person name="Ellison S."/>
            <person name="Senalik D."/>
            <person name="Macko-Podgorni A."/>
            <person name="Grzebelus D."/>
            <person name="Bostan H."/>
            <person name="Rolling W."/>
            <person name="Curaba J."/>
            <person name="Simon P."/>
        </authorList>
    </citation>
    <scope>NUCLEOTIDE SEQUENCE</scope>
    <source>
        <tissue evidence="1">Leaf</tissue>
    </source>
</reference>
<dbReference type="Gramene" id="KZM98863">
    <property type="protein sequence ID" value="KZM98863"/>
    <property type="gene ID" value="DCAR_013775"/>
</dbReference>
<organism evidence="1 2">
    <name type="scientific">Daucus carota subsp. sativus</name>
    <name type="common">Carrot</name>
    <dbReference type="NCBI Taxonomy" id="79200"/>
    <lineage>
        <taxon>Eukaryota</taxon>
        <taxon>Viridiplantae</taxon>
        <taxon>Streptophyta</taxon>
        <taxon>Embryophyta</taxon>
        <taxon>Tracheophyta</taxon>
        <taxon>Spermatophyta</taxon>
        <taxon>Magnoliopsida</taxon>
        <taxon>eudicotyledons</taxon>
        <taxon>Gunneridae</taxon>
        <taxon>Pentapetalae</taxon>
        <taxon>asterids</taxon>
        <taxon>campanulids</taxon>
        <taxon>Apiales</taxon>
        <taxon>Apiaceae</taxon>
        <taxon>Apioideae</taxon>
        <taxon>Scandiceae</taxon>
        <taxon>Daucinae</taxon>
        <taxon>Daucus</taxon>
        <taxon>Daucus sect. Daucus</taxon>
    </lineage>
</organism>
<dbReference type="OrthoDB" id="692882at2759"/>
<evidence type="ECO:0000313" key="2">
    <source>
        <dbReference type="Proteomes" id="UP000077755"/>
    </source>
</evidence>
<dbReference type="Gene3D" id="3.30.70.100">
    <property type="match status" value="1"/>
</dbReference>
<dbReference type="PANTHER" id="PTHR46932">
    <property type="entry name" value="HEAVY METAL-ASSOCIATED ISOPRENYLATED PLANT PROTEIN 47"/>
    <property type="match status" value="1"/>
</dbReference>
<dbReference type="EMBL" id="CP093346">
    <property type="protein sequence ID" value="WOG97879.1"/>
    <property type="molecule type" value="Genomic_DNA"/>
</dbReference>
<name>A0A165Y7R7_DAUCS</name>
<proteinExistence type="predicted"/>
<reference evidence="1" key="1">
    <citation type="journal article" date="2016" name="Nat. Genet.">
        <title>A high-quality carrot genome assembly provides new insights into carotenoid accumulation and asterid genome evolution.</title>
        <authorList>
            <person name="Iorizzo M."/>
            <person name="Ellison S."/>
            <person name="Senalik D."/>
            <person name="Zeng P."/>
            <person name="Satapoomin P."/>
            <person name="Huang J."/>
            <person name="Bowman M."/>
            <person name="Iovene M."/>
            <person name="Sanseverino W."/>
            <person name="Cavagnaro P."/>
            <person name="Yildiz M."/>
            <person name="Macko-Podgorni A."/>
            <person name="Moranska E."/>
            <person name="Grzebelus E."/>
            <person name="Grzebelus D."/>
            <person name="Ashrafi H."/>
            <person name="Zheng Z."/>
            <person name="Cheng S."/>
            <person name="Spooner D."/>
            <person name="Van Deynze A."/>
            <person name="Simon P."/>
        </authorList>
    </citation>
    <scope>NUCLEOTIDE SEQUENCE</scope>
    <source>
        <tissue evidence="1">Leaf</tissue>
    </source>
</reference>
<dbReference type="AlphaFoldDB" id="A0A165Y7R7"/>
<keyword evidence="2" id="KW-1185">Reference proteome</keyword>
<sequence>MQQRIVVRVPMKKEKDRSKAMKIVVGIIGVSSVKIGGEDKDIVIVIGNEVDAVTLTHSLVKKFGSATTLVRVEPFFNRGSGEDEYEAAAAAASVMYQGQQKYYGTYYGQPASYYYNPPPQYYPPPPQYYYSCDRPVDDSGCSIM</sequence>
<evidence type="ECO:0000313" key="1">
    <source>
        <dbReference type="EMBL" id="WOG97879.1"/>
    </source>
</evidence>
<gene>
    <name evidence="1" type="ORF">DCAR_0417220</name>
</gene>